<reference evidence="1" key="1">
    <citation type="journal article" date="2014" name="Front. Microbiol.">
        <title>High frequency of phylogenetically diverse reductive dehalogenase-homologous genes in deep subseafloor sedimentary metagenomes.</title>
        <authorList>
            <person name="Kawai M."/>
            <person name="Futagami T."/>
            <person name="Toyoda A."/>
            <person name="Takaki Y."/>
            <person name="Nishi S."/>
            <person name="Hori S."/>
            <person name="Arai W."/>
            <person name="Tsubouchi T."/>
            <person name="Morono Y."/>
            <person name="Uchiyama I."/>
            <person name="Ito T."/>
            <person name="Fujiyama A."/>
            <person name="Inagaki F."/>
            <person name="Takami H."/>
        </authorList>
    </citation>
    <scope>NUCLEOTIDE SEQUENCE</scope>
    <source>
        <strain evidence="1">Expedition CK06-06</strain>
    </source>
</reference>
<accession>X1SKJ7</accession>
<dbReference type="AlphaFoldDB" id="X1SKJ7"/>
<evidence type="ECO:0000313" key="1">
    <source>
        <dbReference type="EMBL" id="GAI93557.1"/>
    </source>
</evidence>
<gene>
    <name evidence="1" type="ORF">S12H4_28945</name>
</gene>
<dbReference type="EMBL" id="BARW01016652">
    <property type="protein sequence ID" value="GAI93557.1"/>
    <property type="molecule type" value="Genomic_DNA"/>
</dbReference>
<sequence length="54" mass="6342">CADYNPTGWYSYKIVVKQTEQEYYNVYLPGIMAAYPEDPTKELNKTFNELPKNC</sequence>
<organism evidence="1">
    <name type="scientific">marine sediment metagenome</name>
    <dbReference type="NCBI Taxonomy" id="412755"/>
    <lineage>
        <taxon>unclassified sequences</taxon>
        <taxon>metagenomes</taxon>
        <taxon>ecological metagenomes</taxon>
    </lineage>
</organism>
<proteinExistence type="predicted"/>
<comment type="caution">
    <text evidence="1">The sequence shown here is derived from an EMBL/GenBank/DDBJ whole genome shotgun (WGS) entry which is preliminary data.</text>
</comment>
<protein>
    <submittedName>
        <fullName evidence="1">Uncharacterized protein</fullName>
    </submittedName>
</protein>
<feature type="non-terminal residue" evidence="1">
    <location>
        <position position="1"/>
    </location>
</feature>
<name>X1SKJ7_9ZZZZ</name>